<organism evidence="2 3">
    <name type="scientific">Aspergillus calidoustus</name>
    <dbReference type="NCBI Taxonomy" id="454130"/>
    <lineage>
        <taxon>Eukaryota</taxon>
        <taxon>Fungi</taxon>
        <taxon>Dikarya</taxon>
        <taxon>Ascomycota</taxon>
        <taxon>Pezizomycotina</taxon>
        <taxon>Eurotiomycetes</taxon>
        <taxon>Eurotiomycetidae</taxon>
        <taxon>Eurotiales</taxon>
        <taxon>Aspergillaceae</taxon>
        <taxon>Aspergillus</taxon>
        <taxon>Aspergillus subgen. Nidulantes</taxon>
    </lineage>
</organism>
<evidence type="ECO:0000313" key="3">
    <source>
        <dbReference type="Proteomes" id="UP000054771"/>
    </source>
</evidence>
<dbReference type="AlphaFoldDB" id="A0A0U5G9E1"/>
<name>A0A0U5G9E1_ASPCI</name>
<reference evidence="3" key="1">
    <citation type="journal article" date="2016" name="Genome Announc.">
        <title>Draft genome sequences of fungus Aspergillus calidoustus.</title>
        <authorList>
            <person name="Horn F."/>
            <person name="Linde J."/>
            <person name="Mattern D.J."/>
            <person name="Walther G."/>
            <person name="Guthke R."/>
            <person name="Scherlach K."/>
            <person name="Martin K."/>
            <person name="Brakhage A.A."/>
            <person name="Petzke L."/>
            <person name="Valiante V."/>
        </authorList>
    </citation>
    <scope>NUCLEOTIDE SEQUENCE [LARGE SCALE GENOMIC DNA]</scope>
    <source>
        <strain evidence="3">SF006504</strain>
    </source>
</reference>
<dbReference type="InterPro" id="IPR052897">
    <property type="entry name" value="Sec-Metab_Biosynth_Hydrolase"/>
</dbReference>
<feature type="domain" description="AB hydrolase-1" evidence="1">
    <location>
        <begin position="12"/>
        <end position="237"/>
    </location>
</feature>
<dbReference type="EMBL" id="CDMC01000009">
    <property type="protein sequence ID" value="CEL07246.1"/>
    <property type="molecule type" value="Genomic_DNA"/>
</dbReference>
<accession>A0A0U5G9E1</accession>
<gene>
    <name evidence="2" type="ORF">ASPCAL10409</name>
</gene>
<evidence type="ECO:0000259" key="1">
    <source>
        <dbReference type="Pfam" id="PF12697"/>
    </source>
</evidence>
<dbReference type="InterPro" id="IPR029058">
    <property type="entry name" value="AB_hydrolase_fold"/>
</dbReference>
<protein>
    <recommendedName>
        <fullName evidence="1">AB hydrolase-1 domain-containing protein</fullName>
    </recommendedName>
</protein>
<dbReference type="STRING" id="454130.A0A0U5G9E1"/>
<sequence>MASKPIVVFSIGAWLKPDTFDVIRAKLTERGIPSEAPAHPSIGAEPPNKTLADDVASLRSVLTRLIEKEGKDVVLVGHSYGGVVASSAAEGFAKADRKAAGQEGGVALVVYMAAFALDKGQSLLDMLGGQYLPWMEVEGDYVRCNAGAEAAFHDLAPEEQLEQQSGLVHTSRAVFSGASTFEPWHQIPSAYILCEEDRALPIQFQEMLSAKLGTELLYRVKSSHSPFLSMPDRLAEVLEELVSKAQ</sequence>
<dbReference type="Proteomes" id="UP000054771">
    <property type="component" value="Unassembled WGS sequence"/>
</dbReference>
<dbReference type="InterPro" id="IPR000073">
    <property type="entry name" value="AB_hydrolase_1"/>
</dbReference>
<dbReference type="OMA" id="EYEPWHD"/>
<dbReference type="OrthoDB" id="1263307at2759"/>
<evidence type="ECO:0000313" key="2">
    <source>
        <dbReference type="EMBL" id="CEL07246.1"/>
    </source>
</evidence>
<dbReference type="Pfam" id="PF12697">
    <property type="entry name" value="Abhydrolase_6"/>
    <property type="match status" value="1"/>
</dbReference>
<keyword evidence="3" id="KW-1185">Reference proteome</keyword>
<dbReference type="PANTHER" id="PTHR37017">
    <property type="entry name" value="AB HYDROLASE-1 DOMAIN-CONTAINING PROTEIN-RELATED"/>
    <property type="match status" value="1"/>
</dbReference>
<proteinExistence type="predicted"/>
<dbReference type="SUPFAM" id="SSF53474">
    <property type="entry name" value="alpha/beta-Hydrolases"/>
    <property type="match status" value="1"/>
</dbReference>
<dbReference type="PANTHER" id="PTHR37017:SF11">
    <property type="entry name" value="ESTERASE_LIPASE_THIOESTERASE DOMAIN-CONTAINING PROTEIN"/>
    <property type="match status" value="1"/>
</dbReference>
<dbReference type="Gene3D" id="3.40.50.1820">
    <property type="entry name" value="alpha/beta hydrolase"/>
    <property type="match status" value="1"/>
</dbReference>